<dbReference type="NCBIfam" id="NF005603">
    <property type="entry name" value="PRK07340.1"/>
    <property type="match status" value="1"/>
</dbReference>
<dbReference type="Proteomes" id="UP001596270">
    <property type="component" value="Unassembled WGS sequence"/>
</dbReference>
<dbReference type="PIRSF" id="PIRSF001439">
    <property type="entry name" value="CryM"/>
    <property type="match status" value="1"/>
</dbReference>
<dbReference type="Gene3D" id="3.40.50.720">
    <property type="entry name" value="NAD(P)-binding Rossmann-like Domain"/>
    <property type="match status" value="1"/>
</dbReference>
<dbReference type="RefSeq" id="WP_371436488.1">
    <property type="nucleotide sequence ID" value="NZ_JBHSRS010000083.1"/>
</dbReference>
<proteinExistence type="predicted"/>
<accession>A0ABW1U127</accession>
<dbReference type="PANTHER" id="PTHR13812">
    <property type="entry name" value="KETIMINE REDUCTASE MU-CRYSTALLIN"/>
    <property type="match status" value="1"/>
</dbReference>
<name>A0ABW1U127_9BURK</name>
<dbReference type="PANTHER" id="PTHR13812:SF19">
    <property type="entry name" value="KETIMINE REDUCTASE MU-CRYSTALLIN"/>
    <property type="match status" value="1"/>
</dbReference>
<dbReference type="Gene3D" id="3.30.1780.10">
    <property type="entry name" value="ornithine cyclodeaminase, domain 1"/>
    <property type="match status" value="1"/>
</dbReference>
<dbReference type="Pfam" id="PF02423">
    <property type="entry name" value="OCD_Mu_crystall"/>
    <property type="match status" value="1"/>
</dbReference>
<evidence type="ECO:0000313" key="2">
    <source>
        <dbReference type="Proteomes" id="UP001596270"/>
    </source>
</evidence>
<dbReference type="InterPro" id="IPR036291">
    <property type="entry name" value="NAD(P)-bd_dom_sf"/>
</dbReference>
<dbReference type="EMBL" id="JBHSRS010000083">
    <property type="protein sequence ID" value="MFC6283609.1"/>
    <property type="molecule type" value="Genomic_DNA"/>
</dbReference>
<reference evidence="2" key="1">
    <citation type="journal article" date="2019" name="Int. J. Syst. Evol. Microbiol.">
        <title>The Global Catalogue of Microorganisms (GCM) 10K type strain sequencing project: providing services to taxonomists for standard genome sequencing and annotation.</title>
        <authorList>
            <consortium name="The Broad Institute Genomics Platform"/>
            <consortium name="The Broad Institute Genome Sequencing Center for Infectious Disease"/>
            <person name="Wu L."/>
            <person name="Ma J."/>
        </authorList>
    </citation>
    <scope>NUCLEOTIDE SEQUENCE [LARGE SCALE GENOMIC DNA]</scope>
    <source>
        <strain evidence="2">CCUG 39402</strain>
    </source>
</reference>
<sequence length="308" mass="32085">MTQLLNADQTAARLPWRALVDEIARLLKDGSVEVPPRLVQALPGGGSLFVMPALDSRVAITKLITFTPANAGTGRPAIQGDVVVFDVATGQRRLVLDGPTVTARRTAAVSAFAAQRLAPDTQGPLLVVGAGVQGKAHLEAFAEVLNTREVVIASRGAASAQALALHAQSLGVQARVVQDANAAIADCSLTVTCTPASGVVLDALPRKDAFISAVGAFTPQMVELSPGLCQHFAAQGTVFVDTVDALHEAGDLLQAGLDVSRFATLADVVRQDIKKPAGPVLFKSCGWAGWDLAAARVATTQQFRTDRN</sequence>
<dbReference type="InterPro" id="IPR003462">
    <property type="entry name" value="ODC_Mu_crystall"/>
</dbReference>
<keyword evidence="2" id="KW-1185">Reference proteome</keyword>
<comment type="caution">
    <text evidence="1">The sequence shown here is derived from an EMBL/GenBank/DDBJ whole genome shotgun (WGS) entry which is preliminary data.</text>
</comment>
<evidence type="ECO:0000313" key="1">
    <source>
        <dbReference type="EMBL" id="MFC6283609.1"/>
    </source>
</evidence>
<dbReference type="SUPFAM" id="SSF51735">
    <property type="entry name" value="NAD(P)-binding Rossmann-fold domains"/>
    <property type="match status" value="1"/>
</dbReference>
<dbReference type="InterPro" id="IPR023401">
    <property type="entry name" value="ODC_N"/>
</dbReference>
<protein>
    <submittedName>
        <fullName evidence="1">Delta(1)-pyrroline-2-carboxylate reductase family protein</fullName>
    </submittedName>
</protein>
<gene>
    <name evidence="1" type="ORF">ACFQND_20475</name>
</gene>
<organism evidence="1 2">
    <name type="scientific">Polaromonas aquatica</name>
    <dbReference type="NCBI Taxonomy" id="332657"/>
    <lineage>
        <taxon>Bacteria</taxon>
        <taxon>Pseudomonadati</taxon>
        <taxon>Pseudomonadota</taxon>
        <taxon>Betaproteobacteria</taxon>
        <taxon>Burkholderiales</taxon>
        <taxon>Comamonadaceae</taxon>
        <taxon>Polaromonas</taxon>
    </lineage>
</organism>